<comment type="similarity">
    <text evidence="1">Belongs to the ZraP family.</text>
</comment>
<evidence type="ECO:0000256" key="1">
    <source>
        <dbReference type="ARBA" id="ARBA00044945"/>
    </source>
</evidence>
<dbReference type="EMBL" id="CAADFA010000593">
    <property type="protein sequence ID" value="VFJ71298.1"/>
    <property type="molecule type" value="Genomic_DNA"/>
</dbReference>
<evidence type="ECO:0000313" key="7">
    <source>
        <dbReference type="EMBL" id="VFK21331.1"/>
    </source>
</evidence>
<feature type="region of interest" description="Disordered" evidence="4">
    <location>
        <begin position="288"/>
        <end position="311"/>
    </location>
</feature>
<evidence type="ECO:0000313" key="6">
    <source>
        <dbReference type="EMBL" id="VFJ71764.1"/>
    </source>
</evidence>
<evidence type="ECO:0000256" key="3">
    <source>
        <dbReference type="ARBA" id="ARBA00045001"/>
    </source>
</evidence>
<protein>
    <recommendedName>
        <fullName evidence="2">Signaling pathway modulator ZraP</fullName>
    </recommendedName>
    <alternativeName>
        <fullName evidence="3">Zinc resistance-associated protein</fullName>
    </alternativeName>
</protein>
<dbReference type="InterPro" id="IPR025961">
    <property type="entry name" value="Metal_resist"/>
</dbReference>
<proteinExistence type="inferred from homology"/>
<organism evidence="5">
    <name type="scientific">Candidatus Kentrum sp. FM</name>
    <dbReference type="NCBI Taxonomy" id="2126340"/>
    <lineage>
        <taxon>Bacteria</taxon>
        <taxon>Pseudomonadati</taxon>
        <taxon>Pseudomonadota</taxon>
        <taxon>Gammaproteobacteria</taxon>
        <taxon>Candidatus Kentrum</taxon>
    </lineage>
</organism>
<evidence type="ECO:0000256" key="2">
    <source>
        <dbReference type="ARBA" id="ARBA00044983"/>
    </source>
</evidence>
<name>A0A450TSC5_9GAMM</name>
<sequence>MDKHSYTGAVGRIGPYALLLGALVLPGTAISASNDMDRQSPMGYGAGGYGMPPAWGSYNDPTGAKSAGSALAPETMGEAVDRAMGGFMNYMQQGRMQQPGGYAPSYGPGMGHGPYGAYHYDNATVPGQQPSPEYMTGGGHGGMSNPPSGYVPPMFGQGAPSDQGPMAQGNSAQGMFPKGMFPGAADSCVRKSSMGRGGMGHSGMSSGSDIMQLLRISELSEEQREKILGILDELRRSHWGLMGENMDHSVELRKLYGAQRLDAKAIGAVYGKIFDAKRKMIESGIEAKQKAKDVLTDEQREQLQSREKAGC</sequence>
<dbReference type="Gene3D" id="1.20.120.1490">
    <property type="match status" value="1"/>
</dbReference>
<evidence type="ECO:0000256" key="4">
    <source>
        <dbReference type="SAM" id="MobiDB-lite"/>
    </source>
</evidence>
<dbReference type="AlphaFoldDB" id="A0A450TSC5"/>
<dbReference type="EMBL" id="CAADFL010000777">
    <property type="protein sequence ID" value="VFK21331.1"/>
    <property type="molecule type" value="Genomic_DNA"/>
</dbReference>
<dbReference type="Pfam" id="PF13801">
    <property type="entry name" value="Metal_resist"/>
    <property type="match status" value="1"/>
</dbReference>
<evidence type="ECO:0000313" key="5">
    <source>
        <dbReference type="EMBL" id="VFJ71298.1"/>
    </source>
</evidence>
<reference evidence="5" key="1">
    <citation type="submission" date="2019-02" db="EMBL/GenBank/DDBJ databases">
        <authorList>
            <person name="Gruber-Vodicka R. H."/>
            <person name="Seah K. B. B."/>
        </authorList>
    </citation>
    <scope>NUCLEOTIDE SEQUENCE</scope>
    <source>
        <strain evidence="6">BECK_BZ163</strain>
        <strain evidence="7">BECK_BZ164</strain>
        <strain evidence="5">BECK_BZ165</strain>
    </source>
</reference>
<gene>
    <name evidence="6" type="ORF">BECKFM1743A_GA0114220_106032</name>
    <name evidence="7" type="ORF">BECKFM1743B_GA0114221_107772</name>
    <name evidence="5" type="ORF">BECKFM1743C_GA0114222_105932</name>
</gene>
<accession>A0A450TSC5</accession>
<dbReference type="EMBL" id="CAADEZ010000603">
    <property type="protein sequence ID" value="VFJ71764.1"/>
    <property type="molecule type" value="Genomic_DNA"/>
</dbReference>